<proteinExistence type="predicted"/>
<feature type="compositionally biased region" description="Acidic residues" evidence="1">
    <location>
        <begin position="34"/>
        <end position="46"/>
    </location>
</feature>
<organism evidence="2 3">
    <name type="scientific">Chitinophaga tropicalis</name>
    <dbReference type="NCBI Taxonomy" id="2683588"/>
    <lineage>
        <taxon>Bacteria</taxon>
        <taxon>Pseudomonadati</taxon>
        <taxon>Bacteroidota</taxon>
        <taxon>Chitinophagia</taxon>
        <taxon>Chitinophagales</taxon>
        <taxon>Chitinophagaceae</taxon>
        <taxon>Chitinophaga</taxon>
    </lineage>
</organism>
<comment type="caution">
    <text evidence="2">The sequence shown here is derived from an EMBL/GenBank/DDBJ whole genome shotgun (WGS) entry which is preliminary data.</text>
</comment>
<dbReference type="RefSeq" id="WP_157308772.1">
    <property type="nucleotide sequence ID" value="NZ_WRXN01000013.1"/>
</dbReference>
<protein>
    <submittedName>
        <fullName evidence="2">Uncharacterized protein</fullName>
    </submittedName>
</protein>
<feature type="region of interest" description="Disordered" evidence="1">
    <location>
        <begin position="1"/>
        <end position="46"/>
    </location>
</feature>
<evidence type="ECO:0000256" key="1">
    <source>
        <dbReference type="SAM" id="MobiDB-lite"/>
    </source>
</evidence>
<feature type="compositionally biased region" description="Low complexity" evidence="1">
    <location>
        <begin position="17"/>
        <end position="33"/>
    </location>
</feature>
<dbReference type="AlphaFoldDB" id="A0A7K1UAE3"/>
<reference evidence="2 3" key="1">
    <citation type="submission" date="2019-12" db="EMBL/GenBank/DDBJ databases">
        <title>Chitinophaga sp. strain ysch24 (GDMCC 1.1355), whole genome shotgun sequence.</title>
        <authorList>
            <person name="Zhang X."/>
        </authorList>
    </citation>
    <scope>NUCLEOTIDE SEQUENCE [LARGE SCALE GENOMIC DNA]</scope>
    <source>
        <strain evidence="3">ysch24</strain>
    </source>
</reference>
<dbReference type="EMBL" id="WRXN01000013">
    <property type="protein sequence ID" value="MVT11344.1"/>
    <property type="molecule type" value="Genomic_DNA"/>
</dbReference>
<evidence type="ECO:0000313" key="3">
    <source>
        <dbReference type="Proteomes" id="UP000461730"/>
    </source>
</evidence>
<sequence length="46" mass="4829">MTEVNNAPAIEPEITDEATATAVPAEEVTAAGPEDQEAKEEDEEGE</sequence>
<evidence type="ECO:0000313" key="2">
    <source>
        <dbReference type="EMBL" id="MVT11344.1"/>
    </source>
</evidence>
<dbReference type="Proteomes" id="UP000461730">
    <property type="component" value="Unassembled WGS sequence"/>
</dbReference>
<keyword evidence="3" id="KW-1185">Reference proteome</keyword>
<name>A0A7K1UAE3_9BACT</name>
<gene>
    <name evidence="2" type="ORF">GO493_23960</name>
</gene>
<accession>A0A7K1UAE3</accession>